<proteinExistence type="predicted"/>
<comment type="caution">
    <text evidence="1">The sequence shown here is derived from an EMBL/GenBank/DDBJ whole genome shotgun (WGS) entry which is preliminary data.</text>
</comment>
<dbReference type="EMBL" id="CATKSH010000036">
    <property type="protein sequence ID" value="CAI9122184.1"/>
    <property type="molecule type" value="Genomic_DNA"/>
</dbReference>
<dbReference type="RefSeq" id="WP_289843877.1">
    <property type="nucleotide sequence ID" value="NZ_CATKSH010000036.1"/>
</dbReference>
<gene>
    <name evidence="1" type="ORF">LMG32879_003044</name>
</gene>
<keyword evidence="2" id="KW-1185">Reference proteome</keyword>
<evidence type="ECO:0008006" key="3">
    <source>
        <dbReference type="Google" id="ProtNLM"/>
    </source>
</evidence>
<organism evidence="1 2">
    <name type="scientific">Brytella acorum</name>
    <dbReference type="NCBI Taxonomy" id="2959299"/>
    <lineage>
        <taxon>Bacteria</taxon>
        <taxon>Pseudomonadati</taxon>
        <taxon>Pseudomonadota</taxon>
        <taxon>Alphaproteobacteria</taxon>
        <taxon>Acetobacterales</taxon>
        <taxon>Acetobacteraceae</taxon>
        <taxon>Brytella</taxon>
    </lineage>
</organism>
<evidence type="ECO:0000313" key="1">
    <source>
        <dbReference type="EMBL" id="CAI9122184.1"/>
    </source>
</evidence>
<reference evidence="1" key="1">
    <citation type="submission" date="2023-03" db="EMBL/GenBank/DDBJ databases">
        <authorList>
            <person name="Cleenwerck I."/>
        </authorList>
    </citation>
    <scope>NUCLEOTIDE SEQUENCE</scope>
    <source>
        <strain evidence="1">LMG 32879</strain>
    </source>
</reference>
<sequence length="422" mass="44537">MGLFRNQRTAFLTSAFLAVSVAIPVSLPLVGVAYADDTLSVKVGTPLQAAQTALAAKNYGKAMASVDAADAVSGKSDYETYTVAQMRAAVAAQSNDVPAAIKAYDVLIASSRTPGSAKLQMMMAQASLAYQAKNYAATVKATEAYLKAAGPKADPKMQTVLVQAYYQQKDFANAARVQKEQIDAEIKAGRIPSENQLQFLVACYRELKDADQQTHAFVLLAKYYSKPDYWAALIHNLAANPKLPASLQFNLLRLRAATGTLTSPDDYIDMAERAMEAGQPQLAVNLLNQGFSNGVLGKGTGAAREAKLRAMAVSRAADTKAALAGDASAAATAPTAGPALTTGYNMVLAGQVPAGLALMKQGLAKKPRFPDVALLDYGMAQMDGGLKKDAAQTFNTVKSDNGSQDLAQLWELLISRPVTSGK</sequence>
<name>A0AA35Y4T9_9PROT</name>
<dbReference type="AlphaFoldDB" id="A0AA35Y4T9"/>
<accession>A0AA35Y4T9</accession>
<protein>
    <recommendedName>
        <fullName evidence="3">Tetratricopeptide repeat protein</fullName>
    </recommendedName>
</protein>
<dbReference type="Proteomes" id="UP001176960">
    <property type="component" value="Unassembled WGS sequence"/>
</dbReference>
<evidence type="ECO:0000313" key="2">
    <source>
        <dbReference type="Proteomes" id="UP001176960"/>
    </source>
</evidence>